<evidence type="ECO:0000313" key="5">
    <source>
        <dbReference type="Proteomes" id="UP000001555"/>
    </source>
</evidence>
<dbReference type="GO" id="GO:0006629">
    <property type="term" value="P:lipid metabolic process"/>
    <property type="evidence" value="ECO:0000318"/>
    <property type="project" value="GO_Central"/>
</dbReference>
<evidence type="ECO:0000313" key="3">
    <source>
        <dbReference type="EMBL" id="EEC00984.1"/>
    </source>
</evidence>
<dbReference type="GO" id="GO:0016298">
    <property type="term" value="F:lipase activity"/>
    <property type="evidence" value="ECO:0000318"/>
    <property type="project" value="GO_Central"/>
</dbReference>
<sequence>IAVNEKCASSLLLYVSLSLYLHSSTCGINSLEIGFQSELISSKGYPVEEHNVITEDGYVLAIQRIPRGRVQYGNELSSSKTPVLFQHGFLGAASDYVINFPHQSLGFILADAGYDVWLGNFRGNTYSSHINLSRDSSEFWNFSADEMASEDLPSTIDTVLKITGKKKLQCIGWSQGALIMFALLSEKPEYNKKVSWQSCSHCYVFWCS</sequence>
<dbReference type="HOGENOM" id="CLU_1536291_0_0_1"/>
<dbReference type="EMBL" id="ABJB010665577">
    <property type="status" value="NOT_ANNOTATED_CDS"/>
    <property type="molecule type" value="Genomic_DNA"/>
</dbReference>
<dbReference type="FunFam" id="3.40.50.1820:FF:000649">
    <property type="entry name" value="Lipase A, lysosomal acid, cholesterol esterase, putative"/>
    <property type="match status" value="1"/>
</dbReference>
<accession>B7P312</accession>
<name>B7P312_IXOSC</name>
<keyword evidence="3" id="KW-0378">Hydrolase</keyword>
<keyword evidence="1" id="KW-0732">Signal</keyword>
<dbReference type="InterPro" id="IPR006693">
    <property type="entry name" value="AB_hydrolase_lipase"/>
</dbReference>
<dbReference type="Proteomes" id="UP000001555">
    <property type="component" value="Unassembled WGS sequence"/>
</dbReference>
<dbReference type="EMBL" id="ABJB010319755">
    <property type="status" value="NOT_ANNOTATED_CDS"/>
    <property type="molecule type" value="Genomic_DNA"/>
</dbReference>
<dbReference type="EC" id="3.1.1.3" evidence="3"/>
<dbReference type="EMBL" id="ABJB010479573">
    <property type="status" value="NOT_ANNOTATED_CDS"/>
    <property type="molecule type" value="Genomic_DNA"/>
</dbReference>
<dbReference type="VEuPathDB" id="VectorBase:ISCI000449"/>
<dbReference type="VEuPathDB" id="VectorBase:ISCP_014993"/>
<dbReference type="InterPro" id="IPR029058">
    <property type="entry name" value="AB_hydrolase_fold"/>
</dbReference>
<feature type="signal peptide" evidence="1">
    <location>
        <begin position="1"/>
        <end position="27"/>
    </location>
</feature>
<keyword evidence="5" id="KW-1185">Reference proteome</keyword>
<dbReference type="Gene3D" id="3.40.50.1820">
    <property type="entry name" value="alpha/beta hydrolase"/>
    <property type="match status" value="1"/>
</dbReference>
<dbReference type="PANTHER" id="PTHR11005">
    <property type="entry name" value="LYSOSOMAL ACID LIPASE-RELATED"/>
    <property type="match status" value="1"/>
</dbReference>
<proteinExistence type="predicted"/>
<dbReference type="OrthoDB" id="6434424at2759"/>
<evidence type="ECO:0000313" key="4">
    <source>
        <dbReference type="EnsemblMetazoa" id="ISCW000449-PA"/>
    </source>
</evidence>
<dbReference type="EnsemblMetazoa" id="ISCW000449-RA">
    <property type="protein sequence ID" value="ISCW000449-PA"/>
    <property type="gene ID" value="ISCW000449"/>
</dbReference>
<gene>
    <name evidence="4" type="primary">8023860</name>
    <name evidence="3" type="ORF">IscW_ISCW000449</name>
</gene>
<feature type="non-terminal residue" evidence="3">
    <location>
        <position position="1"/>
    </location>
</feature>
<dbReference type="VEuPathDB" id="VectorBase:ISCW000449"/>
<dbReference type="GO" id="GO:0004806">
    <property type="term" value="F:triacylglycerol lipase activity"/>
    <property type="evidence" value="ECO:0007669"/>
    <property type="project" value="UniProtKB-EC"/>
</dbReference>
<dbReference type="SUPFAM" id="SSF53474">
    <property type="entry name" value="alpha/beta-Hydrolases"/>
    <property type="match status" value="1"/>
</dbReference>
<organism>
    <name type="scientific">Ixodes scapularis</name>
    <name type="common">Black-legged tick</name>
    <name type="synonym">Deer tick</name>
    <dbReference type="NCBI Taxonomy" id="6945"/>
    <lineage>
        <taxon>Eukaryota</taxon>
        <taxon>Metazoa</taxon>
        <taxon>Ecdysozoa</taxon>
        <taxon>Arthropoda</taxon>
        <taxon>Chelicerata</taxon>
        <taxon>Arachnida</taxon>
        <taxon>Acari</taxon>
        <taxon>Parasitiformes</taxon>
        <taxon>Ixodida</taxon>
        <taxon>Ixodoidea</taxon>
        <taxon>Ixodidae</taxon>
        <taxon>Ixodinae</taxon>
        <taxon>Ixodes</taxon>
    </lineage>
</organism>
<dbReference type="STRING" id="6945.B7P312"/>
<dbReference type="AlphaFoldDB" id="B7P312"/>
<protein>
    <submittedName>
        <fullName evidence="3 4">Lysosomal acid lipase/cholesteryl ester hydrolase, putative</fullName>
        <ecNumber evidence="3">3.1.1.3</ecNumber>
    </submittedName>
</protein>
<dbReference type="PaxDb" id="6945-B7P312"/>
<evidence type="ECO:0000256" key="1">
    <source>
        <dbReference type="SAM" id="SignalP"/>
    </source>
</evidence>
<reference evidence="3 5" key="1">
    <citation type="submission" date="2008-03" db="EMBL/GenBank/DDBJ databases">
        <title>Annotation of Ixodes scapularis.</title>
        <authorList>
            <consortium name="Ixodes scapularis Genome Project Consortium"/>
            <person name="Caler E."/>
            <person name="Hannick L.I."/>
            <person name="Bidwell S."/>
            <person name="Joardar V."/>
            <person name="Thiagarajan M."/>
            <person name="Amedeo P."/>
            <person name="Galinsky K.J."/>
            <person name="Schobel S."/>
            <person name="Inman J."/>
            <person name="Hostetler J."/>
            <person name="Miller J."/>
            <person name="Hammond M."/>
            <person name="Megy K."/>
            <person name="Lawson D."/>
            <person name="Kodira C."/>
            <person name="Sutton G."/>
            <person name="Meyer J."/>
            <person name="Hill C.A."/>
            <person name="Birren B."/>
            <person name="Nene V."/>
            <person name="Collins F."/>
            <person name="Alarcon-Chaidez F."/>
            <person name="Wikel S."/>
            <person name="Strausberg R."/>
        </authorList>
    </citation>
    <scope>NUCLEOTIDE SEQUENCE [LARGE SCALE GENOMIC DNA]</scope>
    <source>
        <strain evidence="5">Wikel</strain>
        <strain evidence="3">Wikel colony</strain>
    </source>
</reference>
<dbReference type="EMBL" id="DS625645">
    <property type="protein sequence ID" value="EEC00984.1"/>
    <property type="molecule type" value="Genomic_DNA"/>
</dbReference>
<evidence type="ECO:0000259" key="2">
    <source>
        <dbReference type="Pfam" id="PF04083"/>
    </source>
</evidence>
<dbReference type="Pfam" id="PF04083">
    <property type="entry name" value="Abhydro_lipase"/>
    <property type="match status" value="1"/>
</dbReference>
<feature type="chain" id="PRO_5010959733" evidence="1">
    <location>
        <begin position="28"/>
        <end position="208"/>
    </location>
</feature>
<feature type="domain" description="Partial AB-hydrolase lipase" evidence="2">
    <location>
        <begin position="37"/>
        <end position="99"/>
    </location>
</feature>
<reference evidence="4" key="2">
    <citation type="submission" date="2020-05" db="UniProtKB">
        <authorList>
            <consortium name="EnsemblMetazoa"/>
        </authorList>
    </citation>
    <scope>IDENTIFICATION</scope>
    <source>
        <strain evidence="4">wikel</strain>
    </source>
</reference>